<feature type="transmembrane region" description="Helical" evidence="1">
    <location>
        <begin position="314"/>
        <end position="334"/>
    </location>
</feature>
<sequence>MMLLGVVLHSAQPYATWTFSIYTAFHDTAHTVVLSGLAFLIHLFRMPTFFVLAGFFGSLMWHARGTRALLQNRVKRVLLPLVLSWVALFPLIVLCAAFTVLGGPKGVAHIVQQLHSGALLAKNNLTFSQLLMQMGLVHLWFLYFLMLFYGATALLLWGVRQLPQKIKHLADNAFHQIVLQPIGVLLLAAVTWLTMVPMHPANKVTTGIEGTHAFLPPPAILLTYFVFFVFGWLLFRHKHLLSRLRDRAWLYASLGLGAAGLYAWLILHPPVAKPHLLQVAVASPAIWLLSLGIIGLAVRYFRQPTGLFQYLSEASYWVYLVHVPLTLLIPGLLIELSLPALLKFLLTCTGATLVSLLTYHYWVRSTRLGGLLNGRRLAPYAFWSSFRKFEKPAAAPIEAGSIS</sequence>
<feature type="domain" description="Acyltransferase 3" evidence="2">
    <location>
        <begin position="2"/>
        <end position="359"/>
    </location>
</feature>
<dbReference type="Proteomes" id="UP000601099">
    <property type="component" value="Unassembled WGS sequence"/>
</dbReference>
<organism evidence="3 4">
    <name type="scientific">Hymenobacter guriensis</name>
    <dbReference type="NCBI Taxonomy" id="2793065"/>
    <lineage>
        <taxon>Bacteria</taxon>
        <taxon>Pseudomonadati</taxon>
        <taxon>Bacteroidota</taxon>
        <taxon>Cytophagia</taxon>
        <taxon>Cytophagales</taxon>
        <taxon>Hymenobacteraceae</taxon>
        <taxon>Hymenobacter</taxon>
    </lineage>
</organism>
<feature type="transmembrane region" description="Helical" evidence="1">
    <location>
        <begin position="340"/>
        <end position="362"/>
    </location>
</feature>
<dbReference type="GO" id="GO:0016746">
    <property type="term" value="F:acyltransferase activity"/>
    <property type="evidence" value="ECO:0007669"/>
    <property type="project" value="UniProtKB-KW"/>
</dbReference>
<gene>
    <name evidence="3" type="ORF">I5L79_00070</name>
</gene>
<keyword evidence="3" id="KW-0012">Acyltransferase</keyword>
<reference evidence="3 4" key="1">
    <citation type="submission" date="2020-11" db="EMBL/GenBank/DDBJ databases">
        <title>Hymenobacter sp.</title>
        <authorList>
            <person name="Kim M.K."/>
        </authorList>
    </citation>
    <scope>NUCLEOTIDE SEQUENCE [LARGE SCALE GENOMIC DNA]</scope>
    <source>
        <strain evidence="3 4">BT594</strain>
    </source>
</reference>
<keyword evidence="4" id="KW-1185">Reference proteome</keyword>
<evidence type="ECO:0000259" key="2">
    <source>
        <dbReference type="Pfam" id="PF01757"/>
    </source>
</evidence>
<dbReference type="InterPro" id="IPR002656">
    <property type="entry name" value="Acyl_transf_3_dom"/>
</dbReference>
<keyword evidence="1" id="KW-0472">Membrane</keyword>
<dbReference type="Pfam" id="PF01757">
    <property type="entry name" value="Acyl_transf_3"/>
    <property type="match status" value="1"/>
</dbReference>
<evidence type="ECO:0000313" key="4">
    <source>
        <dbReference type="Proteomes" id="UP000601099"/>
    </source>
</evidence>
<dbReference type="InterPro" id="IPR050623">
    <property type="entry name" value="Glucan_succinyl_AcylTrfase"/>
</dbReference>
<accession>A0ABS0KVK4</accession>
<feature type="transmembrane region" description="Helical" evidence="1">
    <location>
        <begin position="77"/>
        <end position="101"/>
    </location>
</feature>
<dbReference type="PANTHER" id="PTHR36927:SF1">
    <property type="entry name" value="MDO-LIKE PROTEIN"/>
    <property type="match status" value="1"/>
</dbReference>
<evidence type="ECO:0000313" key="3">
    <source>
        <dbReference type="EMBL" id="MBG8551918.1"/>
    </source>
</evidence>
<dbReference type="EMBL" id="JADWYK010000001">
    <property type="protein sequence ID" value="MBG8551918.1"/>
    <property type="molecule type" value="Genomic_DNA"/>
</dbReference>
<proteinExistence type="predicted"/>
<feature type="transmembrane region" description="Helical" evidence="1">
    <location>
        <begin position="137"/>
        <end position="157"/>
    </location>
</feature>
<keyword evidence="1" id="KW-1133">Transmembrane helix</keyword>
<feature type="transmembrane region" description="Helical" evidence="1">
    <location>
        <begin position="177"/>
        <end position="195"/>
    </location>
</feature>
<feature type="transmembrane region" description="Helical" evidence="1">
    <location>
        <begin position="248"/>
        <end position="267"/>
    </location>
</feature>
<protein>
    <submittedName>
        <fullName evidence="3">Acyltransferase family protein</fullName>
    </submittedName>
</protein>
<feature type="transmembrane region" description="Helical" evidence="1">
    <location>
        <begin position="215"/>
        <end position="236"/>
    </location>
</feature>
<feature type="transmembrane region" description="Helical" evidence="1">
    <location>
        <begin position="279"/>
        <end position="302"/>
    </location>
</feature>
<keyword evidence="1" id="KW-0812">Transmembrane</keyword>
<name>A0ABS0KVK4_9BACT</name>
<keyword evidence="3" id="KW-0808">Transferase</keyword>
<dbReference type="PANTHER" id="PTHR36927">
    <property type="entry name" value="BLR4337 PROTEIN"/>
    <property type="match status" value="1"/>
</dbReference>
<feature type="transmembrane region" description="Helical" evidence="1">
    <location>
        <begin position="37"/>
        <end position="56"/>
    </location>
</feature>
<comment type="caution">
    <text evidence="3">The sequence shown here is derived from an EMBL/GenBank/DDBJ whole genome shotgun (WGS) entry which is preliminary data.</text>
</comment>
<evidence type="ECO:0000256" key="1">
    <source>
        <dbReference type="SAM" id="Phobius"/>
    </source>
</evidence>